<sequence>MNKEVNKFDAIDDMDHSLFQILSNAAKIIQSTRENKSNYTIIREVRKYTETHHTNPELSLSHLSDEFNINVKSLSRLFKEEFGENFIDYLAKIRVEHAQKLLQQTNDSVYEISEKVGYTNTNTFIRVFKRTSGFTPGDYREKH</sequence>
<evidence type="ECO:0000313" key="6">
    <source>
        <dbReference type="Proteomes" id="UP000426246"/>
    </source>
</evidence>
<dbReference type="PROSITE" id="PS01124">
    <property type="entry name" value="HTH_ARAC_FAMILY_2"/>
    <property type="match status" value="1"/>
</dbReference>
<dbReference type="EMBL" id="CP034235">
    <property type="protein sequence ID" value="QGQ98392.1"/>
    <property type="molecule type" value="Genomic_DNA"/>
</dbReference>
<accession>A0A6B8RRP8</accession>
<evidence type="ECO:0000259" key="4">
    <source>
        <dbReference type="PROSITE" id="PS01124"/>
    </source>
</evidence>
<dbReference type="PANTHER" id="PTHR43280:SF28">
    <property type="entry name" value="HTH-TYPE TRANSCRIPTIONAL ACTIVATOR RHAS"/>
    <property type="match status" value="1"/>
</dbReference>
<keyword evidence="6" id="KW-1185">Reference proteome</keyword>
<evidence type="ECO:0000313" key="5">
    <source>
        <dbReference type="EMBL" id="QGQ98392.1"/>
    </source>
</evidence>
<evidence type="ECO:0000256" key="2">
    <source>
        <dbReference type="ARBA" id="ARBA00023125"/>
    </source>
</evidence>
<feature type="domain" description="HTH araC/xylS-type" evidence="4">
    <location>
        <begin position="43"/>
        <end position="142"/>
    </location>
</feature>
<dbReference type="OrthoDB" id="2666441at2"/>
<dbReference type="KEGG" id="ppsc:EHS13_27645"/>
<evidence type="ECO:0000256" key="3">
    <source>
        <dbReference type="ARBA" id="ARBA00023163"/>
    </source>
</evidence>
<dbReference type="RefSeq" id="WP_155703496.1">
    <property type="nucleotide sequence ID" value="NZ_CP034235.1"/>
</dbReference>
<name>A0A6B8RRP8_9BACL</name>
<gene>
    <name evidence="5" type="ORF">EHS13_27645</name>
</gene>
<dbReference type="GO" id="GO:0043565">
    <property type="term" value="F:sequence-specific DNA binding"/>
    <property type="evidence" value="ECO:0007669"/>
    <property type="project" value="InterPro"/>
</dbReference>
<dbReference type="InterPro" id="IPR018060">
    <property type="entry name" value="HTH_AraC"/>
</dbReference>
<reference evidence="6" key="1">
    <citation type="submission" date="2018-11" db="EMBL/GenBank/DDBJ databases">
        <title>Complete genome sequence of Paenibacillus sp. ML311-T8.</title>
        <authorList>
            <person name="Nam Y.-D."/>
            <person name="Kang J."/>
            <person name="Chung W.-H."/>
            <person name="Park Y.S."/>
        </authorList>
    </citation>
    <scope>NUCLEOTIDE SEQUENCE [LARGE SCALE GENOMIC DNA]</scope>
    <source>
        <strain evidence="6">ML311-T8</strain>
    </source>
</reference>
<dbReference type="PRINTS" id="PR00032">
    <property type="entry name" value="HTHARAC"/>
</dbReference>
<keyword evidence="1" id="KW-0805">Transcription regulation</keyword>
<protein>
    <submittedName>
        <fullName evidence="5">Helix-turn-helix domain-containing protein</fullName>
    </submittedName>
</protein>
<evidence type="ECO:0000256" key="1">
    <source>
        <dbReference type="ARBA" id="ARBA00023015"/>
    </source>
</evidence>
<dbReference type="InterPro" id="IPR020449">
    <property type="entry name" value="Tscrpt_reg_AraC-type_HTH"/>
</dbReference>
<keyword evidence="3" id="KW-0804">Transcription</keyword>
<organism evidence="5 6">
    <name type="scientific">Paenibacillus psychroresistens</name>
    <dbReference type="NCBI Taxonomy" id="1778678"/>
    <lineage>
        <taxon>Bacteria</taxon>
        <taxon>Bacillati</taxon>
        <taxon>Bacillota</taxon>
        <taxon>Bacilli</taxon>
        <taxon>Bacillales</taxon>
        <taxon>Paenibacillaceae</taxon>
        <taxon>Paenibacillus</taxon>
    </lineage>
</organism>
<dbReference type="PROSITE" id="PS00041">
    <property type="entry name" value="HTH_ARAC_FAMILY_1"/>
    <property type="match status" value="1"/>
</dbReference>
<dbReference type="Proteomes" id="UP000426246">
    <property type="component" value="Chromosome"/>
</dbReference>
<dbReference type="Pfam" id="PF12833">
    <property type="entry name" value="HTH_18"/>
    <property type="match status" value="1"/>
</dbReference>
<dbReference type="InterPro" id="IPR018062">
    <property type="entry name" value="HTH_AraC-typ_CS"/>
</dbReference>
<keyword evidence="2" id="KW-0238">DNA-binding</keyword>
<dbReference type="PANTHER" id="PTHR43280">
    <property type="entry name" value="ARAC-FAMILY TRANSCRIPTIONAL REGULATOR"/>
    <property type="match status" value="1"/>
</dbReference>
<dbReference type="SMART" id="SM00342">
    <property type="entry name" value="HTH_ARAC"/>
    <property type="match status" value="1"/>
</dbReference>
<proteinExistence type="predicted"/>
<dbReference type="GO" id="GO:0003700">
    <property type="term" value="F:DNA-binding transcription factor activity"/>
    <property type="evidence" value="ECO:0007669"/>
    <property type="project" value="InterPro"/>
</dbReference>
<dbReference type="SUPFAM" id="SSF46689">
    <property type="entry name" value="Homeodomain-like"/>
    <property type="match status" value="1"/>
</dbReference>
<dbReference type="InterPro" id="IPR009057">
    <property type="entry name" value="Homeodomain-like_sf"/>
</dbReference>
<dbReference type="AlphaFoldDB" id="A0A6B8RRP8"/>
<dbReference type="Gene3D" id="1.10.10.60">
    <property type="entry name" value="Homeodomain-like"/>
    <property type="match status" value="2"/>
</dbReference>